<gene>
    <name evidence="1" type="ORF">FHS57_004090</name>
</gene>
<dbReference type="RefSeq" id="WP_183976824.1">
    <property type="nucleotide sequence ID" value="NZ_JACIBY010000009.1"/>
</dbReference>
<accession>A0A7W6ES26</accession>
<evidence type="ECO:0008006" key="3">
    <source>
        <dbReference type="Google" id="ProtNLM"/>
    </source>
</evidence>
<proteinExistence type="predicted"/>
<dbReference type="PANTHER" id="PTHR41913:SF1">
    <property type="entry name" value="DUF1684 DOMAIN-CONTAINING PROTEIN"/>
    <property type="match status" value="1"/>
</dbReference>
<reference evidence="1 2" key="1">
    <citation type="submission" date="2020-08" db="EMBL/GenBank/DDBJ databases">
        <title>Genomic Encyclopedia of Type Strains, Phase IV (KMG-IV): sequencing the most valuable type-strain genomes for metagenomic binning, comparative biology and taxonomic classification.</title>
        <authorList>
            <person name="Goeker M."/>
        </authorList>
    </citation>
    <scope>NUCLEOTIDE SEQUENCE [LARGE SCALE GENOMIC DNA]</scope>
    <source>
        <strain evidence="1 2">DSM 17976</strain>
    </source>
</reference>
<evidence type="ECO:0000313" key="1">
    <source>
        <dbReference type="EMBL" id="MBB3840077.1"/>
    </source>
</evidence>
<organism evidence="1 2">
    <name type="scientific">Runella defluvii</name>
    <dbReference type="NCBI Taxonomy" id="370973"/>
    <lineage>
        <taxon>Bacteria</taxon>
        <taxon>Pseudomonadati</taxon>
        <taxon>Bacteroidota</taxon>
        <taxon>Cytophagia</taxon>
        <taxon>Cytophagales</taxon>
        <taxon>Spirosomataceae</taxon>
        <taxon>Runella</taxon>
    </lineage>
</organism>
<name>A0A7W6ES26_9BACT</name>
<sequence>MKTNSVLLFLALGFSVLLVSFIPNNEEGTYQNEINQWHQKRMDGLKSEEGWLNLAGLFWLKEGDNTFGSDEKNDIVFPKKASKQVGTLVLRDGKVSFKAHSDAQVKLIEVETSPEFVFEEGKTTTMEQGALRWFIIKRGPKYGIRLRDLEHPALAHFKGVERFVVNESWKIKAKLEKPATPRTIAITDVLGLVSQQSLVGHAVFQHNGKTYRLAATDAGGGRLFIIFKDKTTSHETYGAGRFLYTDVPDEAGNVVLDFNKSINPPCAFSPYATCPLPPAENNLAIRVEAGEKDAKMH</sequence>
<keyword evidence="2" id="KW-1185">Reference proteome</keyword>
<dbReference type="Pfam" id="PF07920">
    <property type="entry name" value="DUF1684"/>
    <property type="match status" value="1"/>
</dbReference>
<dbReference type="Proteomes" id="UP000541352">
    <property type="component" value="Unassembled WGS sequence"/>
</dbReference>
<dbReference type="AlphaFoldDB" id="A0A7W6ES26"/>
<evidence type="ECO:0000313" key="2">
    <source>
        <dbReference type="Proteomes" id="UP000541352"/>
    </source>
</evidence>
<dbReference type="EMBL" id="JACIBY010000009">
    <property type="protein sequence ID" value="MBB3840077.1"/>
    <property type="molecule type" value="Genomic_DNA"/>
</dbReference>
<comment type="caution">
    <text evidence="1">The sequence shown here is derived from an EMBL/GenBank/DDBJ whole genome shotgun (WGS) entry which is preliminary data.</text>
</comment>
<dbReference type="PANTHER" id="PTHR41913">
    <property type="entry name" value="DUF1684 DOMAIN-CONTAINING PROTEIN"/>
    <property type="match status" value="1"/>
</dbReference>
<dbReference type="InterPro" id="IPR012467">
    <property type="entry name" value="DUF1684"/>
</dbReference>
<protein>
    <recommendedName>
        <fullName evidence="3">DUF1684 domain-containing protein</fullName>
    </recommendedName>
</protein>